<dbReference type="InterPro" id="IPR001343">
    <property type="entry name" value="Hemolysn_Ca-bd"/>
</dbReference>
<dbReference type="PANTHER" id="PTHR38340">
    <property type="entry name" value="S-LAYER PROTEIN"/>
    <property type="match status" value="1"/>
</dbReference>
<evidence type="ECO:0000256" key="4">
    <source>
        <dbReference type="SAM" id="SignalP"/>
    </source>
</evidence>
<dbReference type="Gene3D" id="2.150.10.10">
    <property type="entry name" value="Serralysin-like metalloprotease, C-terminal"/>
    <property type="match status" value="3"/>
</dbReference>
<feature type="region of interest" description="Disordered" evidence="3">
    <location>
        <begin position="30"/>
        <end position="99"/>
    </location>
</feature>
<dbReference type="AlphaFoldDB" id="A0A0M6XM00"/>
<sequence>MLLLAGLVGLFASGVMIALPSEAETEAAEVEVPQIDSSDDEVTAGGGLDAYLGEDSVGTDAAVEADSSAASDGSQADRDLPPRDVLGGDHLTDRLDGSSVAPIRLDGDAMYGNGSDDKLAGGVTNDLIIGNGGDDALFGGDGRDILMGGDGNDKLAGGSGADELHGDAGDDHLDGGLGDDLLSGGDGDDMLAGGDGDDRLFGGAGSDTLDGGAGNDILDGSVLGDDGTDRDAGDRLIGGDGDDTIAGGMGDVLVGGAGSDLYMVQSGGGAANEDEAPMIEDFDPEQDEIEIVYETAKPPTLSIIERMDVTRILVDGMVVAQLKGAPGIELSHLRLVSAA</sequence>
<feature type="compositionally biased region" description="Basic and acidic residues" evidence="3">
    <location>
        <begin position="162"/>
        <end position="174"/>
    </location>
</feature>
<evidence type="ECO:0000256" key="2">
    <source>
        <dbReference type="ARBA" id="ARBA00022525"/>
    </source>
</evidence>
<dbReference type="SUPFAM" id="SSF51120">
    <property type="entry name" value="beta-Roll"/>
    <property type="match status" value="2"/>
</dbReference>
<dbReference type="PRINTS" id="PR00313">
    <property type="entry name" value="CABNDNGRPT"/>
</dbReference>
<reference evidence="5 6" key="1">
    <citation type="submission" date="2015-07" db="EMBL/GenBank/DDBJ databases">
        <authorList>
            <person name="Noorani M."/>
        </authorList>
    </citation>
    <scope>NUCLEOTIDE SEQUENCE [LARGE SCALE GENOMIC DNA]</scope>
    <source>
        <strain evidence="5 6">CECT 5088</strain>
    </source>
</reference>
<dbReference type="InterPro" id="IPR018511">
    <property type="entry name" value="Hemolysin-typ_Ca-bd_CS"/>
</dbReference>
<keyword evidence="4" id="KW-0732">Signal</keyword>
<keyword evidence="6" id="KW-1185">Reference proteome</keyword>
<dbReference type="RefSeq" id="WP_055681060.1">
    <property type="nucleotide sequence ID" value="NZ_CXPG01000009.1"/>
</dbReference>
<dbReference type="PANTHER" id="PTHR38340:SF1">
    <property type="entry name" value="S-LAYER PROTEIN"/>
    <property type="match status" value="1"/>
</dbReference>
<dbReference type="InterPro" id="IPR050557">
    <property type="entry name" value="RTX_toxin/Mannuronan_C5-epim"/>
</dbReference>
<feature type="compositionally biased region" description="Basic and acidic residues" evidence="3">
    <location>
        <begin position="75"/>
        <end position="96"/>
    </location>
</feature>
<evidence type="ECO:0000256" key="1">
    <source>
        <dbReference type="ARBA" id="ARBA00004613"/>
    </source>
</evidence>
<dbReference type="OrthoDB" id="7659075at2"/>
<accession>A0A0M6XM00</accession>
<dbReference type="GO" id="GO:0005509">
    <property type="term" value="F:calcium ion binding"/>
    <property type="evidence" value="ECO:0007669"/>
    <property type="project" value="InterPro"/>
</dbReference>
<keyword evidence="2" id="KW-0964">Secreted</keyword>
<evidence type="ECO:0000313" key="5">
    <source>
        <dbReference type="EMBL" id="CTQ31597.1"/>
    </source>
</evidence>
<feature type="signal peptide" evidence="4">
    <location>
        <begin position="1"/>
        <end position="17"/>
    </location>
</feature>
<protein>
    <submittedName>
        <fullName evidence="5">Hemolysin, chromosomal</fullName>
    </submittedName>
</protein>
<dbReference type="InterPro" id="IPR011049">
    <property type="entry name" value="Serralysin-like_metalloprot_C"/>
</dbReference>
<dbReference type="GO" id="GO:0005576">
    <property type="term" value="C:extracellular region"/>
    <property type="evidence" value="ECO:0007669"/>
    <property type="project" value="UniProtKB-SubCell"/>
</dbReference>
<proteinExistence type="predicted"/>
<gene>
    <name evidence="5" type="primary">hlyA_1</name>
    <name evidence="5" type="ORF">JAN5088_00355</name>
</gene>
<evidence type="ECO:0000256" key="3">
    <source>
        <dbReference type="SAM" id="MobiDB-lite"/>
    </source>
</evidence>
<feature type="region of interest" description="Disordered" evidence="3">
    <location>
        <begin position="157"/>
        <end position="194"/>
    </location>
</feature>
<name>A0A0M6XM00_9RHOB</name>
<feature type="chain" id="PRO_5005807251" evidence="4">
    <location>
        <begin position="18"/>
        <end position="339"/>
    </location>
</feature>
<dbReference type="Proteomes" id="UP000048908">
    <property type="component" value="Unassembled WGS sequence"/>
</dbReference>
<comment type="subcellular location">
    <subcellularLocation>
        <location evidence="1">Secreted</location>
    </subcellularLocation>
</comment>
<dbReference type="Pfam" id="PF00353">
    <property type="entry name" value="HemolysinCabind"/>
    <property type="match status" value="4"/>
</dbReference>
<feature type="compositionally biased region" description="Low complexity" evidence="3">
    <location>
        <begin position="60"/>
        <end position="74"/>
    </location>
</feature>
<dbReference type="PROSITE" id="PS00330">
    <property type="entry name" value="HEMOLYSIN_CALCIUM"/>
    <property type="match status" value="3"/>
</dbReference>
<dbReference type="EMBL" id="CXPG01000009">
    <property type="protein sequence ID" value="CTQ31597.1"/>
    <property type="molecule type" value="Genomic_DNA"/>
</dbReference>
<dbReference type="STRING" id="282197.SAMN04488517_10164"/>
<organism evidence="5 6">
    <name type="scientific">Jannaschia rubra</name>
    <dbReference type="NCBI Taxonomy" id="282197"/>
    <lineage>
        <taxon>Bacteria</taxon>
        <taxon>Pseudomonadati</taxon>
        <taxon>Pseudomonadota</taxon>
        <taxon>Alphaproteobacteria</taxon>
        <taxon>Rhodobacterales</taxon>
        <taxon>Roseobacteraceae</taxon>
        <taxon>Jannaschia</taxon>
    </lineage>
</organism>
<evidence type="ECO:0000313" key="6">
    <source>
        <dbReference type="Proteomes" id="UP000048908"/>
    </source>
</evidence>